<evidence type="ECO:0008006" key="3">
    <source>
        <dbReference type="Google" id="ProtNLM"/>
    </source>
</evidence>
<evidence type="ECO:0000313" key="1">
    <source>
        <dbReference type="EMBL" id="AEG59918.1"/>
    </source>
</evidence>
<evidence type="ECO:0000313" key="2">
    <source>
        <dbReference type="Proteomes" id="UP000009234"/>
    </source>
</evidence>
<dbReference type="AlphaFoldDB" id="F6DSD9"/>
<dbReference type="STRING" id="696281.Desru_1653"/>
<dbReference type="EMBL" id="CP002780">
    <property type="protein sequence ID" value="AEG59918.1"/>
    <property type="molecule type" value="Genomic_DNA"/>
</dbReference>
<gene>
    <name evidence="1" type="ordered locus">Desru_1653</name>
</gene>
<reference evidence="2" key="1">
    <citation type="submission" date="2011-05" db="EMBL/GenBank/DDBJ databases">
        <title>Complete sequence of Desulfotomaculum ruminis DSM 2154.</title>
        <authorList>
            <person name="Lucas S."/>
            <person name="Copeland A."/>
            <person name="Lapidus A."/>
            <person name="Cheng J.-F."/>
            <person name="Goodwin L."/>
            <person name="Pitluck S."/>
            <person name="Lu M."/>
            <person name="Detter J.C."/>
            <person name="Han C."/>
            <person name="Tapia R."/>
            <person name="Land M."/>
            <person name="Hauser L."/>
            <person name="Kyrpides N."/>
            <person name="Ivanova N."/>
            <person name="Mikhailova N."/>
            <person name="Pagani I."/>
            <person name="Stams A.J.M."/>
            <person name="Plugge C.M."/>
            <person name="Muyzer G."/>
            <person name="Kuever J."/>
            <person name="Parshina S.N."/>
            <person name="Ivanova A.E."/>
            <person name="Nazina T.N."/>
            <person name="Brambilla E."/>
            <person name="Spring S."/>
            <person name="Klenk H.-P."/>
            <person name="Woyke T."/>
        </authorList>
    </citation>
    <scope>NUCLEOTIDE SEQUENCE [LARGE SCALE GENOMIC DNA]</scope>
    <source>
        <strain evidence="2">ATCC 23193 / DSM 2154 / NCIB 8452 / DL</strain>
    </source>
</reference>
<dbReference type="HOGENOM" id="CLU_2989304_0_0_9"/>
<dbReference type="Proteomes" id="UP000009234">
    <property type="component" value="Chromosome"/>
</dbReference>
<sequence>MVTLLEDLAKDKEKFLAFLQYLIDSGRLTEEEVINLVREQQVFLERKKDTDLQKSSD</sequence>
<proteinExistence type="predicted"/>
<keyword evidence="2" id="KW-1185">Reference proteome</keyword>
<dbReference type="RefSeq" id="WP_013841685.1">
    <property type="nucleotide sequence ID" value="NC_015589.1"/>
</dbReference>
<reference evidence="1 2" key="2">
    <citation type="journal article" date="2012" name="Stand. Genomic Sci.">
        <title>Complete genome sequence of the sulfate-reducing firmicute Desulfotomaculum ruminis type strain (DL(T)).</title>
        <authorList>
            <person name="Spring S."/>
            <person name="Visser M."/>
            <person name="Lu M."/>
            <person name="Copeland A."/>
            <person name="Lapidus A."/>
            <person name="Lucas S."/>
            <person name="Cheng J.F."/>
            <person name="Han C."/>
            <person name="Tapia R."/>
            <person name="Goodwin L.A."/>
            <person name="Pitluck S."/>
            <person name="Ivanova N."/>
            <person name="Land M."/>
            <person name="Hauser L."/>
            <person name="Larimer F."/>
            <person name="Rohde M."/>
            <person name="Goker M."/>
            <person name="Detter J.C."/>
            <person name="Kyrpides N.C."/>
            <person name="Woyke T."/>
            <person name="Schaap P.J."/>
            <person name="Plugge C.M."/>
            <person name="Muyzer G."/>
            <person name="Kuever J."/>
            <person name="Pereira I.A."/>
            <person name="Parshina S.N."/>
            <person name="Bernier-Latmani R."/>
            <person name="Stams A.J."/>
            <person name="Klenk H.P."/>
        </authorList>
    </citation>
    <scope>NUCLEOTIDE SEQUENCE [LARGE SCALE GENOMIC DNA]</scope>
    <source>
        <strain evidence="2">ATCC 23193 / DSM 2154 / NCIB 8452 / DL</strain>
    </source>
</reference>
<protein>
    <recommendedName>
        <fullName evidence="3">CARD domain-containing protein</fullName>
    </recommendedName>
</protein>
<dbReference type="KEGG" id="dru:Desru_1653"/>
<organism evidence="1 2">
    <name type="scientific">Desulforamulus ruminis (strain ATCC 23193 / DSM 2154 / NCIMB 8452 / DL)</name>
    <name type="common">Desulfotomaculum ruminis</name>
    <dbReference type="NCBI Taxonomy" id="696281"/>
    <lineage>
        <taxon>Bacteria</taxon>
        <taxon>Bacillati</taxon>
        <taxon>Bacillota</taxon>
        <taxon>Clostridia</taxon>
        <taxon>Eubacteriales</taxon>
        <taxon>Peptococcaceae</taxon>
        <taxon>Desulforamulus</taxon>
    </lineage>
</organism>
<accession>F6DSD9</accession>
<name>F6DSD9_DESRL</name>